<dbReference type="SMART" id="SM00283">
    <property type="entry name" value="MA"/>
    <property type="match status" value="1"/>
</dbReference>
<keyword evidence="6" id="KW-1133">Transmembrane helix</keyword>
<evidence type="ECO:0000256" key="1">
    <source>
        <dbReference type="ARBA" id="ARBA00004370"/>
    </source>
</evidence>
<dbReference type="OrthoDB" id="9781845at2"/>
<evidence type="ECO:0000256" key="6">
    <source>
        <dbReference type="SAM" id="Phobius"/>
    </source>
</evidence>
<dbReference type="GO" id="GO:0007165">
    <property type="term" value="P:signal transduction"/>
    <property type="evidence" value="ECO:0007669"/>
    <property type="project" value="UniProtKB-KW"/>
</dbReference>
<evidence type="ECO:0000256" key="4">
    <source>
        <dbReference type="PROSITE-ProRule" id="PRU00284"/>
    </source>
</evidence>
<dbReference type="Gene3D" id="1.10.287.950">
    <property type="entry name" value="Methyl-accepting chemotaxis protein"/>
    <property type="match status" value="1"/>
</dbReference>
<reference evidence="9 10" key="1">
    <citation type="submission" date="2018-09" db="EMBL/GenBank/DDBJ databases">
        <title>Phylogeny of the Shewanellaceae, and recommendation for two new genera, Pseudoshewanella and Parashewanella.</title>
        <authorList>
            <person name="Wang G."/>
        </authorList>
    </citation>
    <scope>NUCLEOTIDE SEQUENCE [LARGE SCALE GENOMIC DNA]</scope>
    <source>
        <strain evidence="9 10">C51</strain>
    </source>
</reference>
<dbReference type="PANTHER" id="PTHR32089">
    <property type="entry name" value="METHYL-ACCEPTING CHEMOTAXIS PROTEIN MCPB"/>
    <property type="match status" value="1"/>
</dbReference>
<gene>
    <name evidence="9" type="ORF">D5018_17305</name>
</gene>
<dbReference type="GO" id="GO:0016020">
    <property type="term" value="C:membrane"/>
    <property type="evidence" value="ECO:0007669"/>
    <property type="project" value="UniProtKB-SubCell"/>
</dbReference>
<feature type="domain" description="HAMP" evidence="8">
    <location>
        <begin position="344"/>
        <end position="396"/>
    </location>
</feature>
<dbReference type="InterPro" id="IPR003660">
    <property type="entry name" value="HAMP_dom"/>
</dbReference>
<dbReference type="Pfam" id="PF00015">
    <property type="entry name" value="MCPsignal"/>
    <property type="match status" value="1"/>
</dbReference>
<keyword evidence="6" id="KW-0812">Transmembrane</keyword>
<evidence type="ECO:0000256" key="5">
    <source>
        <dbReference type="SAM" id="Coils"/>
    </source>
</evidence>
<dbReference type="GO" id="GO:0006935">
    <property type="term" value="P:chemotaxis"/>
    <property type="evidence" value="ECO:0007669"/>
    <property type="project" value="UniProtKB-ARBA"/>
</dbReference>
<dbReference type="RefSeq" id="WP_121840242.1">
    <property type="nucleotide sequence ID" value="NZ_ML014821.1"/>
</dbReference>
<dbReference type="CDD" id="cd11386">
    <property type="entry name" value="MCP_signal"/>
    <property type="match status" value="1"/>
</dbReference>
<comment type="caution">
    <text evidence="9">The sequence shown here is derived from an EMBL/GenBank/DDBJ whole genome shotgun (WGS) entry which is preliminary data.</text>
</comment>
<evidence type="ECO:0000256" key="2">
    <source>
        <dbReference type="ARBA" id="ARBA00023224"/>
    </source>
</evidence>
<keyword evidence="10" id="KW-1185">Reference proteome</keyword>
<keyword evidence="6" id="KW-0472">Membrane</keyword>
<evidence type="ECO:0000259" key="7">
    <source>
        <dbReference type="PROSITE" id="PS50111"/>
    </source>
</evidence>
<comment type="similarity">
    <text evidence="3">Belongs to the methyl-accepting chemotaxis (MCP) protein family.</text>
</comment>
<dbReference type="EMBL" id="QZEI01000072">
    <property type="protein sequence ID" value="RLV58436.1"/>
    <property type="molecule type" value="Genomic_DNA"/>
</dbReference>
<dbReference type="InterPro" id="IPR004089">
    <property type="entry name" value="MCPsignal_dom"/>
</dbReference>
<dbReference type="FunFam" id="1.10.287.950:FF:000001">
    <property type="entry name" value="Methyl-accepting chemotaxis sensory transducer"/>
    <property type="match status" value="1"/>
</dbReference>
<dbReference type="PROSITE" id="PS50885">
    <property type="entry name" value="HAMP"/>
    <property type="match status" value="1"/>
</dbReference>
<dbReference type="PANTHER" id="PTHR32089:SF70">
    <property type="entry name" value="ENERGY TAXIS MODULATING METHYL ACCEPTING SENSORY TRANSDUCER"/>
    <property type="match status" value="1"/>
</dbReference>
<dbReference type="Pfam" id="PF00672">
    <property type="entry name" value="HAMP"/>
    <property type="match status" value="1"/>
</dbReference>
<evidence type="ECO:0000256" key="3">
    <source>
        <dbReference type="ARBA" id="ARBA00029447"/>
    </source>
</evidence>
<proteinExistence type="inferred from homology"/>
<evidence type="ECO:0000259" key="8">
    <source>
        <dbReference type="PROSITE" id="PS50885"/>
    </source>
</evidence>
<comment type="subcellular location">
    <subcellularLocation>
        <location evidence="1">Membrane</location>
    </subcellularLocation>
</comment>
<evidence type="ECO:0000313" key="10">
    <source>
        <dbReference type="Proteomes" id="UP000281474"/>
    </source>
</evidence>
<accession>A0A3L8PSW0</accession>
<feature type="domain" description="Methyl-accepting transducer" evidence="7">
    <location>
        <begin position="401"/>
        <end position="637"/>
    </location>
</feature>
<keyword evidence="2 4" id="KW-0807">Transducer</keyword>
<feature type="coiled-coil region" evidence="5">
    <location>
        <begin position="281"/>
        <end position="315"/>
    </location>
</feature>
<dbReference type="SUPFAM" id="SSF58104">
    <property type="entry name" value="Methyl-accepting chemotaxis protein (MCP) signaling domain"/>
    <property type="match status" value="1"/>
</dbReference>
<dbReference type="SMART" id="SM00304">
    <property type="entry name" value="HAMP"/>
    <property type="match status" value="1"/>
</dbReference>
<organism evidence="9 10">
    <name type="scientific">Parashewanella curva</name>
    <dbReference type="NCBI Taxonomy" id="2338552"/>
    <lineage>
        <taxon>Bacteria</taxon>
        <taxon>Pseudomonadati</taxon>
        <taxon>Pseudomonadota</taxon>
        <taxon>Gammaproteobacteria</taxon>
        <taxon>Alteromonadales</taxon>
        <taxon>Shewanellaceae</taxon>
        <taxon>Parashewanella</taxon>
    </lineage>
</organism>
<dbReference type="Proteomes" id="UP000281474">
    <property type="component" value="Unassembled WGS sequence"/>
</dbReference>
<evidence type="ECO:0000313" key="9">
    <source>
        <dbReference type="EMBL" id="RLV58436.1"/>
    </source>
</evidence>
<sequence>MKISVANRVVGGFTLVTVMLIVLGIMSHTTNQTSKESTLTMQQLSLPALKATNQLSGLLTEQQNFSLMAFHASSSSQLPKIQNNFDENHKDFNGNIANLVALMQKQAQFDGVLNKTQAEYKHYQQVSKTLLASKLRVLQLTETANSQAQGIETAVEDTGSVLLDLIDYQESDDKMLQGIASTASLLDPILNNLVSQVQELLSSVNEQQFSIVEKELNYAIKEIIEKKQFLAKQLDNNLLGDTLQETNDGLSQILSLLQGNGSIIKNKQSQLRTELKVNDSFSEMNSKASMLKTALEQLNNNIEAFSNDINAMAIESIDNASFRSLVVEIFAILLAIVVSFAVVRPLKSSLDEVNNALNILASGDLTHKLDDSGNDEFAKLATNCNRLVDSLRSVITGILDRSTQLAAAAEETSAITSQTTSGIKEQKDKVNLAATATTELNSSAQQVAASADLALEQIKLADDEAHNIREIASENKRIILELADEVTTAGQVINKVHSDSESIGSILDVIRGIAEQTNLLALNAAIEAARAGEQGRGFAVVADEVRSLASRTQESTSEIQHMIEMLQQGTEEAVQVMELGRAQAESCVEKTEQANVALEAISQSVHKAFDSGSQISDAAKEQNLVSKEVSQKLEDISTISEETALGADQTAESSHQVAKLAEELQVSVGEFRV</sequence>
<feature type="transmembrane region" description="Helical" evidence="6">
    <location>
        <begin position="6"/>
        <end position="26"/>
    </location>
</feature>
<dbReference type="CDD" id="cd06225">
    <property type="entry name" value="HAMP"/>
    <property type="match status" value="1"/>
</dbReference>
<dbReference type="AlphaFoldDB" id="A0A3L8PSW0"/>
<dbReference type="PROSITE" id="PS50111">
    <property type="entry name" value="CHEMOTAXIS_TRANSDUC_2"/>
    <property type="match status" value="1"/>
</dbReference>
<keyword evidence="5" id="KW-0175">Coiled coil</keyword>
<name>A0A3L8PSW0_9GAMM</name>
<protein>
    <submittedName>
        <fullName evidence="9">Methyl-accepting chemotaxis protein</fullName>
    </submittedName>
</protein>